<proteinExistence type="predicted"/>
<keyword evidence="1" id="KW-0456">Lyase</keyword>
<dbReference type="STRING" id="688867.SAMN05660236_3895"/>
<accession>A0A1T5LUI2</accession>
<dbReference type="OrthoDB" id="1148709at2"/>
<dbReference type="InterPro" id="IPR001544">
    <property type="entry name" value="Aminotrans_IV"/>
</dbReference>
<dbReference type="SUPFAM" id="SSF56752">
    <property type="entry name" value="D-aminoacid aminotransferase-like PLP-dependent enzymes"/>
    <property type="match status" value="1"/>
</dbReference>
<dbReference type="Gene3D" id="3.30.470.10">
    <property type="match status" value="1"/>
</dbReference>
<dbReference type="InterPro" id="IPR036038">
    <property type="entry name" value="Aminotransferase-like"/>
</dbReference>
<gene>
    <name evidence="1" type="ORF">SAMN05660236_3895</name>
</gene>
<dbReference type="AlphaFoldDB" id="A0A1T5LUI2"/>
<name>A0A1T5LUI2_9BACT</name>
<reference evidence="1 2" key="1">
    <citation type="submission" date="2017-02" db="EMBL/GenBank/DDBJ databases">
        <authorList>
            <person name="Peterson S.W."/>
        </authorList>
    </citation>
    <scope>NUCLEOTIDE SEQUENCE [LARGE SCALE GENOMIC DNA]</scope>
    <source>
        <strain evidence="1 2">DSM 25262</strain>
    </source>
</reference>
<evidence type="ECO:0000313" key="1">
    <source>
        <dbReference type="EMBL" id="SKC79249.1"/>
    </source>
</evidence>
<dbReference type="InterPro" id="IPR043132">
    <property type="entry name" value="BCAT-like_C"/>
</dbReference>
<sequence length="198" mass="23579">MSLLIESIKLLDGTYYNLSHHEQRMNRSLKMLCGFDEHFDLEGLLSKVDRPDQGLFKCRIIYDDTSREIEFQPYQYKKIQSLRVVEHDRISYEFKYTDRKVINRLFELRKDCDDILIVKRGFITDSSYSNIVFKKNSHWVTPWSALLKGTQRQKLIDQNIIQEDDIRLEDIKSFESFKLINAMFEFGGDEIDVSNIVF</sequence>
<dbReference type="GO" id="GO:0016829">
    <property type="term" value="F:lyase activity"/>
    <property type="evidence" value="ECO:0007669"/>
    <property type="project" value="UniProtKB-KW"/>
</dbReference>
<dbReference type="Gene3D" id="3.20.10.10">
    <property type="entry name" value="D-amino Acid Aminotransferase, subunit A, domain 2"/>
    <property type="match status" value="1"/>
</dbReference>
<evidence type="ECO:0000313" key="2">
    <source>
        <dbReference type="Proteomes" id="UP000190961"/>
    </source>
</evidence>
<dbReference type="Pfam" id="PF01063">
    <property type="entry name" value="Aminotran_4"/>
    <property type="match status" value="1"/>
</dbReference>
<dbReference type="EMBL" id="FUZU01000002">
    <property type="protein sequence ID" value="SKC79249.1"/>
    <property type="molecule type" value="Genomic_DNA"/>
</dbReference>
<dbReference type="InterPro" id="IPR043131">
    <property type="entry name" value="BCAT-like_N"/>
</dbReference>
<protein>
    <submittedName>
        <fullName evidence="1">4-amino-4-deoxychorismate lyase</fullName>
    </submittedName>
</protein>
<organism evidence="1 2">
    <name type="scientific">Ohtaekwangia koreensis</name>
    <dbReference type="NCBI Taxonomy" id="688867"/>
    <lineage>
        <taxon>Bacteria</taxon>
        <taxon>Pseudomonadati</taxon>
        <taxon>Bacteroidota</taxon>
        <taxon>Cytophagia</taxon>
        <taxon>Cytophagales</taxon>
        <taxon>Fulvivirgaceae</taxon>
        <taxon>Ohtaekwangia</taxon>
    </lineage>
</organism>
<dbReference type="RefSeq" id="WP_079688403.1">
    <property type="nucleotide sequence ID" value="NZ_FUZU01000002.1"/>
</dbReference>
<dbReference type="Proteomes" id="UP000190961">
    <property type="component" value="Unassembled WGS sequence"/>
</dbReference>
<keyword evidence="2" id="KW-1185">Reference proteome</keyword>